<dbReference type="Proteomes" id="UP000663887">
    <property type="component" value="Unassembled WGS sequence"/>
</dbReference>
<evidence type="ECO:0000313" key="5">
    <source>
        <dbReference type="EMBL" id="CAF4150750.1"/>
    </source>
</evidence>
<evidence type="ECO:0000259" key="1">
    <source>
        <dbReference type="SMART" id="SM00053"/>
    </source>
</evidence>
<dbReference type="EMBL" id="CAJOBG010001902">
    <property type="protein sequence ID" value="CAF3967568.1"/>
    <property type="molecule type" value="Genomic_DNA"/>
</dbReference>
<dbReference type="InterPro" id="IPR027417">
    <property type="entry name" value="P-loop_NTPase"/>
</dbReference>
<dbReference type="AlphaFoldDB" id="A0A816S7Q0"/>
<sequence length="159" mass="17627">MDTFVHTYDEKIRPLLDKIDQARSLLSSNDDGIIFPSSVVVDDQSSGKSTLLESLSLVEIPKGSGIITRCSLVLILRKSNVRGLYHLDGNNKTVLDEKNTNILKYIEEETKNLAGNNKSIVKNSIEIQVDDPNVRDLTVIDVLGIARNSIGDQPKDIHK</sequence>
<dbReference type="Proteomes" id="UP000663856">
    <property type="component" value="Unassembled WGS sequence"/>
</dbReference>
<evidence type="ECO:0000313" key="2">
    <source>
        <dbReference type="EMBL" id="CAF2081970.1"/>
    </source>
</evidence>
<protein>
    <recommendedName>
        <fullName evidence="1">Dynamin GTPase domain-containing protein</fullName>
    </recommendedName>
</protein>
<dbReference type="InterPro" id="IPR022812">
    <property type="entry name" value="Dynamin"/>
</dbReference>
<dbReference type="GO" id="GO:0031623">
    <property type="term" value="P:receptor internalization"/>
    <property type="evidence" value="ECO:0007669"/>
    <property type="project" value="TreeGrafter"/>
</dbReference>
<evidence type="ECO:0000313" key="6">
    <source>
        <dbReference type="Proteomes" id="UP000663866"/>
    </source>
</evidence>
<keyword evidence="6" id="KW-1185">Reference proteome</keyword>
<dbReference type="InterPro" id="IPR045063">
    <property type="entry name" value="Dynamin_N"/>
</dbReference>
<dbReference type="GO" id="GO:0008017">
    <property type="term" value="F:microtubule binding"/>
    <property type="evidence" value="ECO:0007669"/>
    <property type="project" value="TreeGrafter"/>
</dbReference>
<dbReference type="GO" id="GO:0005737">
    <property type="term" value="C:cytoplasm"/>
    <property type="evidence" value="ECO:0007669"/>
    <property type="project" value="TreeGrafter"/>
</dbReference>
<dbReference type="SMART" id="SM00053">
    <property type="entry name" value="DYNc"/>
    <property type="match status" value="1"/>
</dbReference>
<dbReference type="EMBL" id="CAJOBF010004731">
    <property type="protein sequence ID" value="CAF4150750.1"/>
    <property type="molecule type" value="Genomic_DNA"/>
</dbReference>
<gene>
    <name evidence="4" type="ORF">OVN521_LOCUS13176</name>
    <name evidence="5" type="ORF">UXM345_LOCUS25108</name>
    <name evidence="3" type="ORF">WKI299_LOCUS25458</name>
    <name evidence="2" type="ORF">XDN619_LOCUS14940</name>
</gene>
<evidence type="ECO:0000313" key="3">
    <source>
        <dbReference type="EMBL" id="CAF2126624.1"/>
    </source>
</evidence>
<evidence type="ECO:0000313" key="7">
    <source>
        <dbReference type="Proteomes" id="UP000663887"/>
    </source>
</evidence>
<dbReference type="GO" id="GO:0003924">
    <property type="term" value="F:GTPase activity"/>
    <property type="evidence" value="ECO:0007669"/>
    <property type="project" value="InterPro"/>
</dbReference>
<dbReference type="Pfam" id="PF00350">
    <property type="entry name" value="Dynamin_N"/>
    <property type="match status" value="1"/>
</dbReference>
<reference evidence="2" key="1">
    <citation type="submission" date="2021-02" db="EMBL/GenBank/DDBJ databases">
        <authorList>
            <person name="Nowell W R."/>
        </authorList>
    </citation>
    <scope>NUCLEOTIDE SEQUENCE</scope>
</reference>
<dbReference type="Gene3D" id="3.40.50.300">
    <property type="entry name" value="P-loop containing nucleotide triphosphate hydrolases"/>
    <property type="match status" value="1"/>
</dbReference>
<dbReference type="Proteomes" id="UP000663842">
    <property type="component" value="Unassembled WGS sequence"/>
</dbReference>
<feature type="domain" description="Dynamin GTPase" evidence="1">
    <location>
        <begin position="9"/>
        <end position="159"/>
    </location>
</feature>
<dbReference type="GO" id="GO:0005874">
    <property type="term" value="C:microtubule"/>
    <property type="evidence" value="ECO:0007669"/>
    <property type="project" value="TreeGrafter"/>
</dbReference>
<dbReference type="InterPro" id="IPR001401">
    <property type="entry name" value="Dynamin_GTPase"/>
</dbReference>
<dbReference type="EMBL" id="CAJNRF010010979">
    <property type="protein sequence ID" value="CAF2126624.1"/>
    <property type="molecule type" value="Genomic_DNA"/>
</dbReference>
<proteinExistence type="predicted"/>
<dbReference type="PANTHER" id="PTHR11566:SF231">
    <property type="entry name" value="INTERFERON-INDUCED GTP-BINDING PROTEIN MX"/>
    <property type="match status" value="1"/>
</dbReference>
<dbReference type="PRINTS" id="PR00195">
    <property type="entry name" value="DYNAMIN"/>
</dbReference>
<dbReference type="GO" id="GO:0098793">
    <property type="term" value="C:presynapse"/>
    <property type="evidence" value="ECO:0007669"/>
    <property type="project" value="GOC"/>
</dbReference>
<name>A0A816S7Q0_9BILA</name>
<dbReference type="SUPFAM" id="SSF52540">
    <property type="entry name" value="P-loop containing nucleoside triphosphate hydrolases"/>
    <property type="match status" value="1"/>
</dbReference>
<dbReference type="Proteomes" id="UP000663866">
    <property type="component" value="Unassembled WGS sequence"/>
</dbReference>
<comment type="caution">
    <text evidence="2">The sequence shown here is derived from an EMBL/GenBank/DDBJ whole genome shotgun (WGS) entry which is preliminary data.</text>
</comment>
<organism evidence="2 7">
    <name type="scientific">Rotaria magnacalcarata</name>
    <dbReference type="NCBI Taxonomy" id="392030"/>
    <lineage>
        <taxon>Eukaryota</taxon>
        <taxon>Metazoa</taxon>
        <taxon>Spiralia</taxon>
        <taxon>Gnathifera</taxon>
        <taxon>Rotifera</taxon>
        <taxon>Eurotatoria</taxon>
        <taxon>Bdelloidea</taxon>
        <taxon>Philodinida</taxon>
        <taxon>Philodinidae</taxon>
        <taxon>Rotaria</taxon>
    </lineage>
</organism>
<dbReference type="GO" id="GO:0005886">
    <property type="term" value="C:plasma membrane"/>
    <property type="evidence" value="ECO:0007669"/>
    <property type="project" value="TreeGrafter"/>
</dbReference>
<dbReference type="GO" id="GO:0016185">
    <property type="term" value="P:synaptic vesicle budding from presynaptic endocytic zone membrane"/>
    <property type="evidence" value="ECO:0007669"/>
    <property type="project" value="TreeGrafter"/>
</dbReference>
<dbReference type="GO" id="GO:0005525">
    <property type="term" value="F:GTP binding"/>
    <property type="evidence" value="ECO:0007669"/>
    <property type="project" value="InterPro"/>
</dbReference>
<accession>A0A816S7Q0</accession>
<evidence type="ECO:0000313" key="4">
    <source>
        <dbReference type="EMBL" id="CAF3967568.1"/>
    </source>
</evidence>
<dbReference type="PANTHER" id="PTHR11566">
    <property type="entry name" value="DYNAMIN"/>
    <property type="match status" value="1"/>
</dbReference>
<dbReference type="EMBL" id="CAJNRG010006029">
    <property type="protein sequence ID" value="CAF2081970.1"/>
    <property type="molecule type" value="Genomic_DNA"/>
</dbReference>